<keyword evidence="2" id="KW-1185">Reference proteome</keyword>
<accession>A0AAV3QZP0</accession>
<protein>
    <submittedName>
        <fullName evidence="1">Uncharacterized protein</fullName>
    </submittedName>
</protein>
<organism evidence="1 2">
    <name type="scientific">Lithospermum erythrorhizon</name>
    <name type="common">Purple gromwell</name>
    <name type="synonym">Lithospermum officinale var. erythrorhizon</name>
    <dbReference type="NCBI Taxonomy" id="34254"/>
    <lineage>
        <taxon>Eukaryota</taxon>
        <taxon>Viridiplantae</taxon>
        <taxon>Streptophyta</taxon>
        <taxon>Embryophyta</taxon>
        <taxon>Tracheophyta</taxon>
        <taxon>Spermatophyta</taxon>
        <taxon>Magnoliopsida</taxon>
        <taxon>eudicotyledons</taxon>
        <taxon>Gunneridae</taxon>
        <taxon>Pentapetalae</taxon>
        <taxon>asterids</taxon>
        <taxon>lamiids</taxon>
        <taxon>Boraginales</taxon>
        <taxon>Boraginaceae</taxon>
        <taxon>Boraginoideae</taxon>
        <taxon>Lithospermeae</taxon>
        <taxon>Lithospermum</taxon>
    </lineage>
</organism>
<gene>
    <name evidence="1" type="ORF">LIER_23328</name>
</gene>
<name>A0AAV3QZP0_LITER</name>
<dbReference type="AlphaFoldDB" id="A0AAV3QZP0"/>
<dbReference type="EMBL" id="BAABME010006547">
    <property type="protein sequence ID" value="GAA0168661.1"/>
    <property type="molecule type" value="Genomic_DNA"/>
</dbReference>
<comment type="caution">
    <text evidence="1">The sequence shown here is derived from an EMBL/GenBank/DDBJ whole genome shotgun (WGS) entry which is preliminary data.</text>
</comment>
<sequence length="115" mass="13546">MTSRSPELLEFVFPREWFTNSFIEHSSCPLLNKVNLQNAYPIYQKFRVLSDEKCQQQDITPIYATRKRTRMQLIGGATGLGLYKIQKGYCTWERDHYKVLACMNQSKGEIKKFRS</sequence>
<evidence type="ECO:0000313" key="1">
    <source>
        <dbReference type="EMBL" id="GAA0168661.1"/>
    </source>
</evidence>
<proteinExistence type="predicted"/>
<dbReference type="Proteomes" id="UP001454036">
    <property type="component" value="Unassembled WGS sequence"/>
</dbReference>
<evidence type="ECO:0000313" key="2">
    <source>
        <dbReference type="Proteomes" id="UP001454036"/>
    </source>
</evidence>
<reference evidence="1 2" key="1">
    <citation type="submission" date="2024-01" db="EMBL/GenBank/DDBJ databases">
        <title>The complete chloroplast genome sequence of Lithospermum erythrorhizon: insights into the phylogenetic relationship among Boraginaceae species and the maternal lineages of purple gromwells.</title>
        <authorList>
            <person name="Okada T."/>
            <person name="Watanabe K."/>
        </authorList>
    </citation>
    <scope>NUCLEOTIDE SEQUENCE [LARGE SCALE GENOMIC DNA]</scope>
</reference>